<feature type="transmembrane region" description="Helical" evidence="8">
    <location>
        <begin position="287"/>
        <end position="308"/>
    </location>
</feature>
<feature type="transmembrane region" description="Helical" evidence="8">
    <location>
        <begin position="134"/>
        <end position="151"/>
    </location>
</feature>
<accession>A0A1H7UWF6</accession>
<feature type="binding site" evidence="7">
    <location>
        <position position="130"/>
    </location>
    <ligand>
        <name>Mg(2+)</name>
        <dbReference type="ChEBI" id="CHEBI:18420"/>
    </ligand>
</feature>
<dbReference type="Proteomes" id="UP000199421">
    <property type="component" value="Unassembled WGS sequence"/>
</dbReference>
<dbReference type="GO" id="GO:0016780">
    <property type="term" value="F:phosphotransferase activity, for other substituted phosphate groups"/>
    <property type="evidence" value="ECO:0007669"/>
    <property type="project" value="InterPro"/>
</dbReference>
<sequence>MIYFLITGVLLILEISYFRIADHFNIIDKPNHRSSHTSITIRGGGIIFYIATFIYFFWSEFQYPYFFFGLTLMALISFLDDIFTLSNKLRITIHLVSVLLLLYQIELFSLTWFMLPIAVIVIIGVINAYNFMDGINGITTAYSFAVLFLLWLTNRETPYVDEQLLYCVAIGNLVFAFFNFRQKAKCFAGDVGSVSMAFILIFFLSLLILSSGNLIYLLFLATYGVDTVWTILRRLYKKENIFEAHRSHLYQYLANEAKINKLGVSFAYGAIQTLIGVAVIYMTKYTLITQVTFSIACLLLLSAAYLLIKHNLLKKYNL</sequence>
<feature type="transmembrane region" description="Helical" evidence="8">
    <location>
        <begin position="6"/>
        <end position="27"/>
    </location>
</feature>
<dbReference type="GO" id="GO:0005886">
    <property type="term" value="C:plasma membrane"/>
    <property type="evidence" value="ECO:0007669"/>
    <property type="project" value="UniProtKB-SubCell"/>
</dbReference>
<evidence type="ECO:0000313" key="10">
    <source>
        <dbReference type="Proteomes" id="UP000199421"/>
    </source>
</evidence>
<evidence type="ECO:0000256" key="7">
    <source>
        <dbReference type="PIRSR" id="PIRSR600715-1"/>
    </source>
</evidence>
<dbReference type="RefSeq" id="WP_093327856.1">
    <property type="nucleotide sequence ID" value="NZ_FOAF01000006.1"/>
</dbReference>
<dbReference type="PANTHER" id="PTHR22926">
    <property type="entry name" value="PHOSPHO-N-ACETYLMURAMOYL-PENTAPEPTIDE-TRANSFERASE"/>
    <property type="match status" value="1"/>
</dbReference>
<dbReference type="EMBL" id="FOAF01000006">
    <property type="protein sequence ID" value="SEM01174.1"/>
    <property type="molecule type" value="Genomic_DNA"/>
</dbReference>
<proteinExistence type="predicted"/>
<dbReference type="GO" id="GO:0044038">
    <property type="term" value="P:cell wall macromolecule biosynthetic process"/>
    <property type="evidence" value="ECO:0007669"/>
    <property type="project" value="TreeGrafter"/>
</dbReference>
<keyword evidence="5 8" id="KW-1133">Transmembrane helix</keyword>
<evidence type="ECO:0000256" key="4">
    <source>
        <dbReference type="ARBA" id="ARBA00022692"/>
    </source>
</evidence>
<dbReference type="GO" id="GO:0046872">
    <property type="term" value="F:metal ion binding"/>
    <property type="evidence" value="ECO:0007669"/>
    <property type="project" value="UniProtKB-KW"/>
</dbReference>
<name>A0A1H7UWF6_OLID1</name>
<gene>
    <name evidence="9" type="ORF">SAMN05661044_03974</name>
</gene>
<comment type="subcellular location">
    <subcellularLocation>
        <location evidence="1">Cell membrane</location>
        <topology evidence="1">Multi-pass membrane protein</topology>
    </subcellularLocation>
</comment>
<evidence type="ECO:0000256" key="3">
    <source>
        <dbReference type="ARBA" id="ARBA00022679"/>
    </source>
</evidence>
<evidence type="ECO:0000313" key="9">
    <source>
        <dbReference type="EMBL" id="SEM01174.1"/>
    </source>
</evidence>
<feature type="transmembrane region" description="Helical" evidence="8">
    <location>
        <begin position="187"/>
        <end position="208"/>
    </location>
</feature>
<evidence type="ECO:0000256" key="6">
    <source>
        <dbReference type="ARBA" id="ARBA00023136"/>
    </source>
</evidence>
<feature type="binding site" evidence="7">
    <location>
        <position position="190"/>
    </location>
    <ligand>
        <name>Mg(2+)</name>
        <dbReference type="ChEBI" id="CHEBI:18420"/>
    </ligand>
</feature>
<evidence type="ECO:0000256" key="1">
    <source>
        <dbReference type="ARBA" id="ARBA00004651"/>
    </source>
</evidence>
<feature type="transmembrane region" description="Helical" evidence="8">
    <location>
        <begin position="111"/>
        <end position="129"/>
    </location>
</feature>
<keyword evidence="7" id="KW-0460">Magnesium</keyword>
<protein>
    <submittedName>
        <fullName evidence="9">UDP-N-acetylmuramyl pentapeptide phosphotransferase/UDP-N-acetylglucosamine-1-phosphate transferase</fullName>
    </submittedName>
</protein>
<dbReference type="OrthoDB" id="9783652at2"/>
<keyword evidence="10" id="KW-1185">Reference proteome</keyword>
<keyword evidence="6 8" id="KW-0472">Membrane</keyword>
<feature type="transmembrane region" description="Helical" evidence="8">
    <location>
        <begin position="262"/>
        <end position="281"/>
    </location>
</feature>
<dbReference type="STRING" id="407022.SAMN05661044_03974"/>
<dbReference type="PANTHER" id="PTHR22926:SF3">
    <property type="entry name" value="UNDECAPRENYL-PHOSPHATE ALPHA-N-ACETYLGLUCOSAMINYL 1-PHOSPHATE TRANSFERASE"/>
    <property type="match status" value="1"/>
</dbReference>
<evidence type="ECO:0000256" key="5">
    <source>
        <dbReference type="ARBA" id="ARBA00022989"/>
    </source>
</evidence>
<feature type="transmembrane region" description="Helical" evidence="8">
    <location>
        <begin position="64"/>
        <end position="82"/>
    </location>
</feature>
<dbReference type="Pfam" id="PF00953">
    <property type="entry name" value="Glycos_transf_4"/>
    <property type="match status" value="1"/>
</dbReference>
<dbReference type="AlphaFoldDB" id="A0A1H7UWF6"/>
<feature type="transmembrane region" description="Helical" evidence="8">
    <location>
        <begin position="39"/>
        <end position="58"/>
    </location>
</feature>
<dbReference type="CDD" id="cd06854">
    <property type="entry name" value="GT_WbpL_WbcO_like"/>
    <property type="match status" value="1"/>
</dbReference>
<feature type="transmembrane region" description="Helical" evidence="8">
    <location>
        <begin position="214"/>
        <end position="232"/>
    </location>
</feature>
<reference evidence="10" key="1">
    <citation type="submission" date="2016-10" db="EMBL/GenBank/DDBJ databases">
        <authorList>
            <person name="Varghese N."/>
            <person name="Submissions S."/>
        </authorList>
    </citation>
    <scope>NUCLEOTIDE SEQUENCE [LARGE SCALE GENOMIC DNA]</scope>
    <source>
        <strain evidence="10">DSM 18733</strain>
    </source>
</reference>
<dbReference type="GO" id="GO:0009103">
    <property type="term" value="P:lipopolysaccharide biosynthetic process"/>
    <property type="evidence" value="ECO:0007669"/>
    <property type="project" value="TreeGrafter"/>
</dbReference>
<keyword evidence="4 8" id="KW-0812">Transmembrane</keyword>
<dbReference type="InterPro" id="IPR000715">
    <property type="entry name" value="Glycosyl_transferase_4"/>
</dbReference>
<feature type="transmembrane region" description="Helical" evidence="8">
    <location>
        <begin position="163"/>
        <end position="180"/>
    </location>
</feature>
<keyword evidence="3 9" id="KW-0808">Transferase</keyword>
<comment type="cofactor">
    <cofactor evidence="7">
        <name>Mg(2+)</name>
        <dbReference type="ChEBI" id="CHEBI:18420"/>
    </cofactor>
</comment>
<dbReference type="GO" id="GO:0071555">
    <property type="term" value="P:cell wall organization"/>
    <property type="evidence" value="ECO:0007669"/>
    <property type="project" value="TreeGrafter"/>
</dbReference>
<evidence type="ECO:0000256" key="8">
    <source>
        <dbReference type="SAM" id="Phobius"/>
    </source>
</evidence>
<evidence type="ECO:0000256" key="2">
    <source>
        <dbReference type="ARBA" id="ARBA00022475"/>
    </source>
</evidence>
<keyword evidence="7" id="KW-0479">Metal-binding</keyword>
<organism evidence="9 10">
    <name type="scientific">Olivibacter domesticus</name>
    <name type="common">Pseudosphingobacterium domesticum</name>
    <dbReference type="NCBI Taxonomy" id="407022"/>
    <lineage>
        <taxon>Bacteria</taxon>
        <taxon>Pseudomonadati</taxon>
        <taxon>Bacteroidota</taxon>
        <taxon>Sphingobacteriia</taxon>
        <taxon>Sphingobacteriales</taxon>
        <taxon>Sphingobacteriaceae</taxon>
        <taxon>Olivibacter</taxon>
    </lineage>
</organism>
<keyword evidence="2" id="KW-1003">Cell membrane</keyword>